<gene>
    <name evidence="1" type="ORF">SAMN05660923_00651</name>
</gene>
<protein>
    <submittedName>
        <fullName evidence="1">Type I phosphodiesterase / nucleotide pyrophosphatase</fullName>
    </submittedName>
</protein>
<dbReference type="GO" id="GO:0016787">
    <property type="term" value="F:hydrolase activity"/>
    <property type="evidence" value="ECO:0007669"/>
    <property type="project" value="UniProtKB-ARBA"/>
</dbReference>
<proteinExistence type="predicted"/>
<keyword evidence="2" id="KW-1185">Reference proteome</keyword>
<dbReference type="Pfam" id="PF01663">
    <property type="entry name" value="Phosphodiest"/>
    <property type="match status" value="2"/>
</dbReference>
<dbReference type="PANTHER" id="PTHR10151:SF120">
    <property type="entry name" value="BIS(5'-ADENOSYL)-TRIPHOSPHATASE"/>
    <property type="match status" value="1"/>
</dbReference>
<dbReference type="Proteomes" id="UP000198828">
    <property type="component" value="Unassembled WGS sequence"/>
</dbReference>
<dbReference type="OrthoDB" id="1706744at2"/>
<sequence>MNKKYIFLLFLFSLIMLLIPSCGKLGSRDGEVTSDDRREMGMNIIDGERNIKSISPKEYREFRLEDLIDEEYDRAVIMGRLGQVESLQEGGYFLTNNDVIGYMDRTGTALVEDVIGVVLNPPNKNITHAYEDMSNFLVEEDVLFILLDGLGYHQYLYAIEGEYLPFLKEQARAEKAMSVYKPVTNAGLAAIITGRYPIENGIHSRNERELKVDSIFKLAEELYKKTLYVEGNIGILKTEIEPILHLDENKDGFTDDEVFKATMEAIKEGYNFIFTHFHGIDDCGHAYGPLSEETMEFIKRIDGYLEEMVSKWKGKVIITADHGMHSTDDGGDHGLFRYEDLMVPYIILEGGGQFE</sequence>
<evidence type="ECO:0000313" key="1">
    <source>
        <dbReference type="EMBL" id="SDW40053.1"/>
    </source>
</evidence>
<dbReference type="PANTHER" id="PTHR10151">
    <property type="entry name" value="ECTONUCLEOTIDE PYROPHOSPHATASE/PHOSPHODIESTERASE"/>
    <property type="match status" value="1"/>
</dbReference>
<dbReference type="EMBL" id="FNNG01000002">
    <property type="protein sequence ID" value="SDW40053.1"/>
    <property type="molecule type" value="Genomic_DNA"/>
</dbReference>
<evidence type="ECO:0000313" key="2">
    <source>
        <dbReference type="Proteomes" id="UP000198828"/>
    </source>
</evidence>
<accession>A0A1H2T7Z1</accession>
<dbReference type="InterPro" id="IPR017850">
    <property type="entry name" value="Alkaline_phosphatase_core_sf"/>
</dbReference>
<name>A0A1H2T7Z1_9FIRM</name>
<organism evidence="1 2">
    <name type="scientific">Tepidimicrobium xylanilyticum</name>
    <dbReference type="NCBI Taxonomy" id="1123352"/>
    <lineage>
        <taxon>Bacteria</taxon>
        <taxon>Bacillati</taxon>
        <taxon>Bacillota</taxon>
        <taxon>Tissierellia</taxon>
        <taxon>Tissierellales</taxon>
        <taxon>Tepidimicrobiaceae</taxon>
        <taxon>Tepidimicrobium</taxon>
    </lineage>
</organism>
<reference evidence="1 2" key="1">
    <citation type="submission" date="2016-10" db="EMBL/GenBank/DDBJ databases">
        <authorList>
            <person name="de Groot N.N."/>
        </authorList>
    </citation>
    <scope>NUCLEOTIDE SEQUENCE [LARGE SCALE GENOMIC DNA]</scope>
    <source>
        <strain evidence="1 2">DSM 23310</strain>
    </source>
</reference>
<dbReference type="Gene3D" id="3.40.720.10">
    <property type="entry name" value="Alkaline Phosphatase, subunit A"/>
    <property type="match status" value="1"/>
</dbReference>
<dbReference type="InterPro" id="IPR002591">
    <property type="entry name" value="Phosphodiest/P_Trfase"/>
</dbReference>
<dbReference type="RefSeq" id="WP_093750825.1">
    <property type="nucleotide sequence ID" value="NZ_BSYN01000002.1"/>
</dbReference>
<dbReference type="SUPFAM" id="SSF53649">
    <property type="entry name" value="Alkaline phosphatase-like"/>
    <property type="match status" value="1"/>
</dbReference>
<dbReference type="AlphaFoldDB" id="A0A1H2T7Z1"/>